<dbReference type="InterPro" id="IPR036079">
    <property type="entry name" value="ATPase_csu/dsu_sf"/>
</dbReference>
<dbReference type="GO" id="GO:0046961">
    <property type="term" value="F:proton-transporting ATPase activity, rotational mechanism"/>
    <property type="evidence" value="ECO:0007669"/>
    <property type="project" value="InterPro"/>
</dbReference>
<reference evidence="3" key="1">
    <citation type="submission" date="2013-08" db="EMBL/GenBank/DDBJ databases">
        <authorList>
            <person name="Mendez C."/>
            <person name="Richter M."/>
            <person name="Ferrer M."/>
            <person name="Sanchez J."/>
        </authorList>
    </citation>
    <scope>NUCLEOTIDE SEQUENCE</scope>
</reference>
<evidence type="ECO:0000256" key="2">
    <source>
        <dbReference type="ARBA" id="ARBA00023065"/>
    </source>
</evidence>
<keyword evidence="2" id="KW-0406">Ion transport</keyword>
<dbReference type="InterPro" id="IPR002843">
    <property type="entry name" value="ATPase_V0-cplx_csu/dsu"/>
</dbReference>
<dbReference type="PANTHER" id="PTHR38682">
    <property type="entry name" value="V-TYPE ATP SYNTHASE SUBUNIT C"/>
    <property type="match status" value="1"/>
</dbReference>
<reference evidence="3" key="2">
    <citation type="journal article" date="2014" name="ISME J.">
        <title>Microbial stratification in low pH oxic and suboxic macroscopic growths along an acid mine drainage.</title>
        <authorList>
            <person name="Mendez-Garcia C."/>
            <person name="Mesa V."/>
            <person name="Sprenger R.R."/>
            <person name="Richter M."/>
            <person name="Diez M.S."/>
            <person name="Solano J."/>
            <person name="Bargiela R."/>
            <person name="Golyshina O.V."/>
            <person name="Manteca A."/>
            <person name="Ramos J.L."/>
            <person name="Gallego J.R."/>
            <person name="Llorente I."/>
            <person name="Martins Dos Santos V.A."/>
            <person name="Jensen O.N."/>
            <person name="Pelaez A.I."/>
            <person name="Sanchez J."/>
            <person name="Ferrer M."/>
        </authorList>
    </citation>
    <scope>NUCLEOTIDE SEQUENCE</scope>
</reference>
<evidence type="ECO:0000313" key="3">
    <source>
        <dbReference type="EMBL" id="EQD53814.1"/>
    </source>
</evidence>
<dbReference type="InterPro" id="IPR050873">
    <property type="entry name" value="V-ATPase_V0D/AC39_subunit"/>
</dbReference>
<dbReference type="AlphaFoldDB" id="T1BKJ9"/>
<evidence type="ECO:0000256" key="1">
    <source>
        <dbReference type="ARBA" id="ARBA00022448"/>
    </source>
</evidence>
<protein>
    <submittedName>
        <fullName evidence="3">V-type ATP synthase subunit C</fullName>
    </submittedName>
</protein>
<dbReference type="InterPro" id="IPR044911">
    <property type="entry name" value="V-type_ATPase_csu/dsu_dom_3"/>
</dbReference>
<name>T1BKJ9_9ZZZZ</name>
<keyword evidence="1" id="KW-0813">Transport</keyword>
<gene>
    <name evidence="3" type="ORF">B2A_06245</name>
</gene>
<dbReference type="SUPFAM" id="SSF103486">
    <property type="entry name" value="V-type ATP synthase subunit C"/>
    <property type="match status" value="1"/>
</dbReference>
<sequence length="205" mass="22521">MAGSPYASALGRFKALQPTLLTKDAVSALARAKDLSDILKLLEPTVYGPELVRAGATYRGTAVLEVAINHVFVRRQRLLIEAASFAGKPVMRAYLRRWDIENIGLILSAKAEGRPVSETESFLVSSREIPAGLFAGTMGLDDFRSLLALPTLDAVATQLVRYGYGGVLLPLLETYARTHDIFPLLTALQRDYYRTLLESSKFFQG</sequence>
<dbReference type="PANTHER" id="PTHR38682:SF1">
    <property type="entry name" value="V-TYPE ATP SYNTHASE SUBUNIT C"/>
    <property type="match status" value="1"/>
</dbReference>
<accession>T1BKJ9</accession>
<organism evidence="3">
    <name type="scientific">mine drainage metagenome</name>
    <dbReference type="NCBI Taxonomy" id="410659"/>
    <lineage>
        <taxon>unclassified sequences</taxon>
        <taxon>metagenomes</taxon>
        <taxon>ecological metagenomes</taxon>
    </lineage>
</organism>
<comment type="caution">
    <text evidence="3">The sequence shown here is derived from an EMBL/GenBank/DDBJ whole genome shotgun (WGS) entry which is preliminary data.</text>
</comment>
<dbReference type="Pfam" id="PF01992">
    <property type="entry name" value="vATP-synt_AC39"/>
    <property type="match status" value="1"/>
</dbReference>
<dbReference type="EMBL" id="AUZZ01004400">
    <property type="protein sequence ID" value="EQD53814.1"/>
    <property type="molecule type" value="Genomic_DNA"/>
</dbReference>
<feature type="non-terminal residue" evidence="3">
    <location>
        <position position="205"/>
    </location>
</feature>
<dbReference type="Gene3D" id="1.10.132.50">
    <property type="entry name" value="ATP synthase (C/AC39) subunit, domain 3"/>
    <property type="match status" value="1"/>
</dbReference>
<proteinExistence type="predicted"/>